<gene>
    <name evidence="5" type="ORF">FHR33_005605</name>
</gene>
<evidence type="ECO:0000313" key="5">
    <source>
        <dbReference type="EMBL" id="MBB3729745.1"/>
    </source>
</evidence>
<dbReference type="InterPro" id="IPR050922">
    <property type="entry name" value="LytR/CpsA/Psr_CW_biosynth"/>
</dbReference>
<feature type="transmembrane region" description="Helical" evidence="3">
    <location>
        <begin position="40"/>
        <end position="60"/>
    </location>
</feature>
<dbReference type="PANTHER" id="PTHR33392">
    <property type="entry name" value="POLYISOPRENYL-TEICHOIC ACID--PEPTIDOGLYCAN TEICHOIC ACID TRANSFERASE TAGU"/>
    <property type="match status" value="1"/>
</dbReference>
<evidence type="ECO:0000259" key="4">
    <source>
        <dbReference type="Pfam" id="PF03816"/>
    </source>
</evidence>
<evidence type="ECO:0000256" key="3">
    <source>
        <dbReference type="SAM" id="Phobius"/>
    </source>
</evidence>
<feature type="transmembrane region" description="Helical" evidence="3">
    <location>
        <begin position="15"/>
        <end position="33"/>
    </location>
</feature>
<name>A0A7W5VE10_9ACTN</name>
<dbReference type="NCBIfam" id="TIGR00350">
    <property type="entry name" value="lytR_cpsA_psr"/>
    <property type="match status" value="1"/>
</dbReference>
<feature type="transmembrane region" description="Helical" evidence="3">
    <location>
        <begin position="108"/>
        <end position="126"/>
    </location>
</feature>
<comment type="similarity">
    <text evidence="1">Belongs to the LytR/CpsA/Psr (LCP) family.</text>
</comment>
<feature type="domain" description="Cell envelope-related transcriptional attenuator" evidence="4">
    <location>
        <begin position="179"/>
        <end position="353"/>
    </location>
</feature>
<accession>A0A7W5VE10</accession>
<dbReference type="InterPro" id="IPR004474">
    <property type="entry name" value="LytR_CpsA_psr"/>
</dbReference>
<dbReference type="GeneID" id="95391923"/>
<protein>
    <submittedName>
        <fullName evidence="5">LCP family protein required for cell wall assembly</fullName>
    </submittedName>
</protein>
<keyword evidence="3" id="KW-0472">Membrane</keyword>
<feature type="region of interest" description="Disordered" evidence="2">
    <location>
        <begin position="423"/>
        <end position="464"/>
    </location>
</feature>
<keyword evidence="6" id="KW-1185">Reference proteome</keyword>
<sequence>MWMVGEERDFRTGESIGLTIGSAVLWGVAHIATGRQRTGFALMTLYLVVVAFIITLATAFRGELLSLAVRPSWLMGLTIAIASIAVIWSVVILWSFWLVRPATAGRSAAAATAGLLCLLIIAPSAWATRLAYVSHDVVSSVFSATSTTPVVAMDPWNGAPRVNILLVGADAAANRVGVRTDSMTVASVDTATGATTLFSLPRNLEQVQLPKGPARERFPYGFTGEGPQTPGLLNEVYQYAEDHPEMVPGVRAGHRGSTLLKETVSDILGIPVRYYAMVDMAGFAEMIDAMGGVKITINEPIVYGKYNEGLLPAGTRKLSGAEALWYGRSRTNSDDYVRMGRQKCLLNAVAQQADPVTLLNSFERLAAATKRAISTDIPQDLLPALVDLGQKVKGTHIRSLQFVPPLISTADPDWNLIRDKVADALEDRPTAPKPATAKPSSTPGSTPSATPSPQGPISLDQVCG</sequence>
<keyword evidence="3" id="KW-0812">Transmembrane</keyword>
<dbReference type="AlphaFoldDB" id="A0A7W5VE10"/>
<dbReference type="Gene3D" id="3.40.630.190">
    <property type="entry name" value="LCP protein"/>
    <property type="match status" value="1"/>
</dbReference>
<organism evidence="5 6">
    <name type="scientific">Nonomuraea dietziae</name>
    <dbReference type="NCBI Taxonomy" id="65515"/>
    <lineage>
        <taxon>Bacteria</taxon>
        <taxon>Bacillati</taxon>
        <taxon>Actinomycetota</taxon>
        <taxon>Actinomycetes</taxon>
        <taxon>Streptosporangiales</taxon>
        <taxon>Streptosporangiaceae</taxon>
        <taxon>Nonomuraea</taxon>
    </lineage>
</organism>
<dbReference type="EMBL" id="JACIBV010000001">
    <property type="protein sequence ID" value="MBB3729745.1"/>
    <property type="molecule type" value="Genomic_DNA"/>
</dbReference>
<evidence type="ECO:0000256" key="1">
    <source>
        <dbReference type="ARBA" id="ARBA00006068"/>
    </source>
</evidence>
<dbReference type="PANTHER" id="PTHR33392:SF6">
    <property type="entry name" value="POLYISOPRENYL-TEICHOIC ACID--PEPTIDOGLYCAN TEICHOIC ACID TRANSFERASE TAGU"/>
    <property type="match status" value="1"/>
</dbReference>
<feature type="compositionally biased region" description="Low complexity" evidence="2">
    <location>
        <begin position="433"/>
        <end position="452"/>
    </location>
</feature>
<keyword evidence="3" id="KW-1133">Transmembrane helix</keyword>
<evidence type="ECO:0000256" key="2">
    <source>
        <dbReference type="SAM" id="MobiDB-lite"/>
    </source>
</evidence>
<dbReference type="RefSeq" id="WP_246452110.1">
    <property type="nucleotide sequence ID" value="NZ_JACIBV010000001.1"/>
</dbReference>
<dbReference type="Proteomes" id="UP000579945">
    <property type="component" value="Unassembled WGS sequence"/>
</dbReference>
<comment type="caution">
    <text evidence="5">The sequence shown here is derived from an EMBL/GenBank/DDBJ whole genome shotgun (WGS) entry which is preliminary data.</text>
</comment>
<proteinExistence type="inferred from homology"/>
<dbReference type="Pfam" id="PF03816">
    <property type="entry name" value="LytR_cpsA_psr"/>
    <property type="match status" value="1"/>
</dbReference>
<feature type="transmembrane region" description="Helical" evidence="3">
    <location>
        <begin position="72"/>
        <end position="96"/>
    </location>
</feature>
<evidence type="ECO:0000313" key="6">
    <source>
        <dbReference type="Proteomes" id="UP000579945"/>
    </source>
</evidence>
<reference evidence="5 6" key="1">
    <citation type="submission" date="2020-08" db="EMBL/GenBank/DDBJ databases">
        <title>Sequencing the genomes of 1000 actinobacteria strains.</title>
        <authorList>
            <person name="Klenk H.-P."/>
        </authorList>
    </citation>
    <scope>NUCLEOTIDE SEQUENCE [LARGE SCALE GENOMIC DNA]</scope>
    <source>
        <strain evidence="5 6">DSM 44320</strain>
    </source>
</reference>